<evidence type="ECO:0000256" key="12">
    <source>
        <dbReference type="SAM" id="SignalP"/>
    </source>
</evidence>
<keyword evidence="3 10" id="KW-1134">Transmembrane beta strand</keyword>
<keyword evidence="16" id="KW-1185">Reference proteome</keyword>
<dbReference type="InterPro" id="IPR037066">
    <property type="entry name" value="Plug_dom_sf"/>
</dbReference>
<evidence type="ECO:0000256" key="2">
    <source>
        <dbReference type="ARBA" id="ARBA00022448"/>
    </source>
</evidence>
<dbReference type="PROSITE" id="PS52016">
    <property type="entry name" value="TONB_DEPENDENT_REC_3"/>
    <property type="match status" value="1"/>
</dbReference>
<evidence type="ECO:0000256" key="4">
    <source>
        <dbReference type="ARBA" id="ARBA00022692"/>
    </source>
</evidence>
<keyword evidence="2 10" id="KW-0813">Transport</keyword>
<reference evidence="15 16" key="1">
    <citation type="submission" date="2016-11" db="EMBL/GenBank/DDBJ databases">
        <title>Whole Genome Sequencing of Mucilaginibacter polytrichastri RG4-7(T) isolated from the moss sample.</title>
        <authorList>
            <person name="Li Y."/>
        </authorList>
    </citation>
    <scope>NUCLEOTIDE SEQUENCE [LARGE SCALE GENOMIC DNA]</scope>
    <source>
        <strain evidence="15 16">RG4-7</strain>
    </source>
</reference>
<keyword evidence="8" id="KW-0675">Receptor</keyword>
<dbReference type="PANTHER" id="PTHR30069:SF29">
    <property type="entry name" value="HEMOGLOBIN AND HEMOGLOBIN-HAPTOGLOBIN-BINDING PROTEIN 1-RELATED"/>
    <property type="match status" value="1"/>
</dbReference>
<evidence type="ECO:0000259" key="13">
    <source>
        <dbReference type="Pfam" id="PF00593"/>
    </source>
</evidence>
<proteinExistence type="inferred from homology"/>
<organism evidence="15 16">
    <name type="scientific">Mucilaginibacter polytrichastri</name>
    <dbReference type="NCBI Taxonomy" id="1302689"/>
    <lineage>
        <taxon>Bacteria</taxon>
        <taxon>Pseudomonadati</taxon>
        <taxon>Bacteroidota</taxon>
        <taxon>Sphingobacteriia</taxon>
        <taxon>Sphingobacteriales</taxon>
        <taxon>Sphingobacteriaceae</taxon>
        <taxon>Mucilaginibacter</taxon>
    </lineage>
</organism>
<dbReference type="EMBL" id="MPPL01000001">
    <property type="protein sequence ID" value="OKS86814.1"/>
    <property type="molecule type" value="Genomic_DNA"/>
</dbReference>
<evidence type="ECO:0000259" key="14">
    <source>
        <dbReference type="Pfam" id="PF07715"/>
    </source>
</evidence>
<keyword evidence="7 10" id="KW-0472">Membrane</keyword>
<dbReference type="AlphaFoldDB" id="A0A1Q5ZYG2"/>
<keyword evidence="4 10" id="KW-0812">Transmembrane</keyword>
<evidence type="ECO:0000256" key="11">
    <source>
        <dbReference type="RuleBase" id="RU003357"/>
    </source>
</evidence>
<evidence type="ECO:0000256" key="10">
    <source>
        <dbReference type="PROSITE-ProRule" id="PRU01360"/>
    </source>
</evidence>
<sequence length="878" mass="97976">MVKKLHIVLLLIIVSTAYNRVFAQECGITSINDAEGLYNVGKFNESISRLNYCLNSKGGLNYDEKVQAYRLIAMSYLAMDSTANASDVIQKMLSLKSNFEVDARDPDRFRMQVNFIRTQMQANLTSSVSKKAESIDHAPATINIITAQDILDRGYTDIEQLFHDLPGFDISRTSGLTYSAMFQRGYRTAANTDRTLLLVDGVEDNEMWSNAAFITRQYPLSNIKRVEVIYGPASTIYGANAFVGVINIITKNGDDYFKQENTREDLTKLTQYKVTGQFGAGNMNSKYGDVTVAVKKRDLFFSVTGRLYHADDTDLSSYPDWDSKWTASEFGPNRYQNVFTQPYSQKTADLYKTYDPTGKYYTVNNAGTQIVPTAAAISRADSLDQANYKKGYNGISTAFSDPVRDGFISAKLQMGDFKIGLEYQRWSEGASPDYNDKYYAVSSALTNWEVRQKFLYVRYDRNLSERLSFSDFTYFRTSDFGQNSVTTRYYGYANAGLGFQDFLAGTTPYFKSNYFSEQSQQFRTENRVNYVINEKTDINLGVELRNGLFQGDYVNSAVADPINTGVTAAGIKGGNYYSIFDAGVYGQASYQDRPRKLNLSAGGRMDHNQINGKYGYGTVFNPRLSAVYYPGKFVFKAIYSEAFLDASVYNKFATSSARLVNNPTLTPERVKNLEFTARFTPFVKSYIEVAYYNARYSNILGTVNVDTLGVKTTQYQAIGKSHIQGVQVTAEHYITSHISLYANCTFTDPKSQVTTNGESKLVRIGDISSFSSNAGVNWRTLHDKLNLNLRANFVGDKPVGVNTTISGSPYTETPGYTLLSGAASYAITKMLTFQCSSTNIGNILYYSPGVRAASGVQSSRVPQPGRIVFLKLIANLGN</sequence>
<dbReference type="InterPro" id="IPR036942">
    <property type="entry name" value="Beta-barrel_TonB_sf"/>
</dbReference>
<keyword evidence="5 12" id="KW-0732">Signal</keyword>
<dbReference type="InterPro" id="IPR039426">
    <property type="entry name" value="TonB-dep_rcpt-like"/>
</dbReference>
<protein>
    <submittedName>
        <fullName evidence="15">Uncharacterized protein</fullName>
    </submittedName>
</protein>
<dbReference type="Gene3D" id="2.170.130.10">
    <property type="entry name" value="TonB-dependent receptor, plug domain"/>
    <property type="match status" value="1"/>
</dbReference>
<dbReference type="OrthoDB" id="1109239at2"/>
<dbReference type="InterPro" id="IPR000531">
    <property type="entry name" value="Beta-barrel_TonB"/>
</dbReference>
<evidence type="ECO:0000256" key="7">
    <source>
        <dbReference type="ARBA" id="ARBA00023136"/>
    </source>
</evidence>
<feature type="chain" id="PRO_5010323094" evidence="12">
    <location>
        <begin position="24"/>
        <end position="878"/>
    </location>
</feature>
<feature type="domain" description="TonB-dependent receptor plug" evidence="14">
    <location>
        <begin position="137"/>
        <end position="245"/>
    </location>
</feature>
<evidence type="ECO:0000313" key="15">
    <source>
        <dbReference type="EMBL" id="OKS86814.1"/>
    </source>
</evidence>
<evidence type="ECO:0000256" key="1">
    <source>
        <dbReference type="ARBA" id="ARBA00004571"/>
    </source>
</evidence>
<evidence type="ECO:0000256" key="9">
    <source>
        <dbReference type="ARBA" id="ARBA00023237"/>
    </source>
</evidence>
<keyword evidence="6 11" id="KW-0798">TonB box</keyword>
<dbReference type="SUPFAM" id="SSF56935">
    <property type="entry name" value="Porins"/>
    <property type="match status" value="1"/>
</dbReference>
<comment type="similarity">
    <text evidence="10 11">Belongs to the TonB-dependent receptor family.</text>
</comment>
<feature type="domain" description="TonB-dependent receptor-like beta-barrel" evidence="13">
    <location>
        <begin position="422"/>
        <end position="834"/>
    </location>
</feature>
<dbReference type="GO" id="GO:0009279">
    <property type="term" value="C:cell outer membrane"/>
    <property type="evidence" value="ECO:0007669"/>
    <property type="project" value="UniProtKB-SubCell"/>
</dbReference>
<dbReference type="PANTHER" id="PTHR30069">
    <property type="entry name" value="TONB-DEPENDENT OUTER MEMBRANE RECEPTOR"/>
    <property type="match status" value="1"/>
</dbReference>
<dbReference type="InterPro" id="IPR012910">
    <property type="entry name" value="Plug_dom"/>
</dbReference>
<dbReference type="Pfam" id="PF07715">
    <property type="entry name" value="Plug"/>
    <property type="match status" value="1"/>
</dbReference>
<dbReference type="STRING" id="1302689.RG47T_2271"/>
<evidence type="ECO:0000256" key="3">
    <source>
        <dbReference type="ARBA" id="ARBA00022452"/>
    </source>
</evidence>
<evidence type="ECO:0000313" key="16">
    <source>
        <dbReference type="Proteomes" id="UP000186720"/>
    </source>
</evidence>
<keyword evidence="9 10" id="KW-0998">Cell outer membrane</keyword>
<evidence type="ECO:0000256" key="8">
    <source>
        <dbReference type="ARBA" id="ARBA00023170"/>
    </source>
</evidence>
<gene>
    <name evidence="15" type="ORF">RG47T_2271</name>
</gene>
<accession>A0A1Q5ZYG2</accession>
<dbReference type="RefSeq" id="WP_074489508.1">
    <property type="nucleotide sequence ID" value="NZ_FPAM01000019.1"/>
</dbReference>
<dbReference type="Gene3D" id="2.40.170.20">
    <property type="entry name" value="TonB-dependent receptor, beta-barrel domain"/>
    <property type="match status" value="1"/>
</dbReference>
<dbReference type="Pfam" id="PF00593">
    <property type="entry name" value="TonB_dep_Rec_b-barrel"/>
    <property type="match status" value="1"/>
</dbReference>
<evidence type="ECO:0000256" key="5">
    <source>
        <dbReference type="ARBA" id="ARBA00022729"/>
    </source>
</evidence>
<dbReference type="GO" id="GO:0015344">
    <property type="term" value="F:siderophore uptake transmembrane transporter activity"/>
    <property type="evidence" value="ECO:0007669"/>
    <property type="project" value="TreeGrafter"/>
</dbReference>
<feature type="signal peptide" evidence="12">
    <location>
        <begin position="1"/>
        <end position="23"/>
    </location>
</feature>
<comment type="caution">
    <text evidence="15">The sequence shown here is derived from an EMBL/GenBank/DDBJ whole genome shotgun (WGS) entry which is preliminary data.</text>
</comment>
<dbReference type="GO" id="GO:0044718">
    <property type="term" value="P:siderophore transmembrane transport"/>
    <property type="evidence" value="ECO:0007669"/>
    <property type="project" value="TreeGrafter"/>
</dbReference>
<dbReference type="Proteomes" id="UP000186720">
    <property type="component" value="Unassembled WGS sequence"/>
</dbReference>
<name>A0A1Q5ZYG2_9SPHI</name>
<comment type="subcellular location">
    <subcellularLocation>
        <location evidence="1 10">Cell outer membrane</location>
        <topology evidence="1 10">Multi-pass membrane protein</topology>
    </subcellularLocation>
</comment>
<evidence type="ECO:0000256" key="6">
    <source>
        <dbReference type="ARBA" id="ARBA00023077"/>
    </source>
</evidence>